<gene>
    <name evidence="1" type="ORF">GCM10011390_40260</name>
</gene>
<reference evidence="1" key="2">
    <citation type="submission" date="2020-09" db="EMBL/GenBank/DDBJ databases">
        <authorList>
            <person name="Sun Q."/>
            <person name="Zhou Y."/>
        </authorList>
    </citation>
    <scope>NUCLEOTIDE SEQUENCE</scope>
    <source>
        <strain evidence="1">CGMCC 1.15367</strain>
    </source>
</reference>
<protein>
    <submittedName>
        <fullName evidence="1">Uncharacterized protein</fullName>
    </submittedName>
</protein>
<name>A0A916ZXJ1_9HYPH</name>
<dbReference type="Pfam" id="PF25212">
    <property type="entry name" value="HVO_A0114"/>
    <property type="match status" value="1"/>
</dbReference>
<dbReference type="SUPFAM" id="SSF46785">
    <property type="entry name" value="Winged helix' DNA-binding domain"/>
    <property type="match status" value="1"/>
</dbReference>
<accession>A0A916ZXJ1</accession>
<dbReference type="EMBL" id="BMIQ01000007">
    <property type="protein sequence ID" value="GGE17098.1"/>
    <property type="molecule type" value="Genomic_DNA"/>
</dbReference>
<sequence>MTEIMLRVSSLDQFFAEAKHAAAAIDRGEEIAHRPVVGFEGFQTFLKVMTANRWTLLGRLRSVGASSIRALAGHLGRDYRGVHADVAALLELGLIEKDEAGKIFVPWSRITAELSFEDAA</sequence>
<dbReference type="Proteomes" id="UP000644699">
    <property type="component" value="Unassembled WGS sequence"/>
</dbReference>
<comment type="caution">
    <text evidence="1">The sequence shown here is derived from an EMBL/GenBank/DDBJ whole genome shotgun (WGS) entry which is preliminary data.</text>
</comment>
<keyword evidence="2" id="KW-1185">Reference proteome</keyword>
<reference evidence="1" key="1">
    <citation type="journal article" date="2014" name="Int. J. Syst. Evol. Microbiol.">
        <title>Complete genome sequence of Corynebacterium casei LMG S-19264T (=DSM 44701T), isolated from a smear-ripened cheese.</title>
        <authorList>
            <consortium name="US DOE Joint Genome Institute (JGI-PGF)"/>
            <person name="Walter F."/>
            <person name="Albersmeier A."/>
            <person name="Kalinowski J."/>
            <person name="Ruckert C."/>
        </authorList>
    </citation>
    <scope>NUCLEOTIDE SEQUENCE</scope>
    <source>
        <strain evidence="1">CGMCC 1.15367</strain>
    </source>
</reference>
<evidence type="ECO:0000313" key="1">
    <source>
        <dbReference type="EMBL" id="GGE17098.1"/>
    </source>
</evidence>
<evidence type="ECO:0000313" key="2">
    <source>
        <dbReference type="Proteomes" id="UP000644699"/>
    </source>
</evidence>
<dbReference type="AlphaFoldDB" id="A0A916ZXJ1"/>
<dbReference type="InterPro" id="IPR036390">
    <property type="entry name" value="WH_DNA-bd_sf"/>
</dbReference>
<dbReference type="RefSeq" id="WP_188911641.1">
    <property type="nucleotide sequence ID" value="NZ_BMIQ01000007.1"/>
</dbReference>
<proteinExistence type="predicted"/>
<organism evidence="1 2">
    <name type="scientific">Aureimonas endophytica</name>
    <dbReference type="NCBI Taxonomy" id="2027858"/>
    <lineage>
        <taxon>Bacteria</taxon>
        <taxon>Pseudomonadati</taxon>
        <taxon>Pseudomonadota</taxon>
        <taxon>Alphaproteobacteria</taxon>
        <taxon>Hyphomicrobiales</taxon>
        <taxon>Aurantimonadaceae</taxon>
        <taxon>Aureimonas</taxon>
    </lineage>
</organism>